<dbReference type="Gene3D" id="3.40.50.280">
    <property type="entry name" value="Cobalamin-binding domain"/>
    <property type="match status" value="1"/>
</dbReference>
<dbReference type="Pfam" id="PF01642">
    <property type="entry name" value="MM_CoA_mutase"/>
    <property type="match status" value="2"/>
</dbReference>
<dbReference type="KEGG" id="paa:Paes_0875"/>
<evidence type="ECO:0000256" key="2">
    <source>
        <dbReference type="ARBA" id="ARBA00008465"/>
    </source>
</evidence>
<keyword evidence="5" id="KW-0479">Metal-binding</keyword>
<dbReference type="EC" id="5.4.99.2" evidence="3"/>
<evidence type="ECO:0000313" key="10">
    <source>
        <dbReference type="Proteomes" id="UP000002725"/>
    </source>
</evidence>
<dbReference type="PANTHER" id="PTHR48101:SF4">
    <property type="entry name" value="METHYLMALONYL-COA MUTASE, MITOCHONDRIAL"/>
    <property type="match status" value="1"/>
</dbReference>
<dbReference type="STRING" id="290512.Paes_0875"/>
<protein>
    <recommendedName>
        <fullName evidence="3">methylmalonyl-CoA mutase</fullName>
        <ecNumber evidence="3">5.4.99.2</ecNumber>
    </recommendedName>
</protein>
<gene>
    <name evidence="9" type="ordered locus">Paes_0875</name>
</gene>
<feature type="domain" description="B12-binding" evidence="8">
    <location>
        <begin position="950"/>
        <end position="1081"/>
    </location>
</feature>
<dbReference type="InterPro" id="IPR016176">
    <property type="entry name" value="Cbl-dep_enz_cat"/>
</dbReference>
<dbReference type="CDD" id="cd02071">
    <property type="entry name" value="MM_CoA_mut_B12_BD"/>
    <property type="match status" value="1"/>
</dbReference>
<dbReference type="SUPFAM" id="SSF52242">
    <property type="entry name" value="Cobalamin (vitamin B12)-binding domain"/>
    <property type="match status" value="1"/>
</dbReference>
<dbReference type="HOGENOM" id="CLU_009523_1_0_10"/>
<dbReference type="SUPFAM" id="SSF51703">
    <property type="entry name" value="Cobalamin (vitamin B12)-dependent enzymes"/>
    <property type="match status" value="2"/>
</dbReference>
<dbReference type="InterPro" id="IPR058549">
    <property type="entry name" value="MeMalonylCoA_mutase_a/b_site"/>
</dbReference>
<keyword evidence="7" id="KW-0170">Cobalt</keyword>
<evidence type="ECO:0000256" key="3">
    <source>
        <dbReference type="ARBA" id="ARBA00012398"/>
    </source>
</evidence>
<evidence type="ECO:0000313" key="9">
    <source>
        <dbReference type="EMBL" id="ACF45920.1"/>
    </source>
</evidence>
<proteinExistence type="inferred from homology"/>
<dbReference type="FunFam" id="3.20.20.240:FF:000001">
    <property type="entry name" value="Probable methylmalonyl-coa mutase"/>
    <property type="match status" value="1"/>
</dbReference>
<dbReference type="EMBL" id="CP001108">
    <property type="protein sequence ID" value="ACF45920.1"/>
    <property type="molecule type" value="Genomic_DNA"/>
</dbReference>
<organism evidence="9 10">
    <name type="scientific">Prosthecochloris aestuarii (strain DSM 271 / SK 413)</name>
    <dbReference type="NCBI Taxonomy" id="290512"/>
    <lineage>
        <taxon>Bacteria</taxon>
        <taxon>Pseudomonadati</taxon>
        <taxon>Chlorobiota</taxon>
        <taxon>Chlorobiia</taxon>
        <taxon>Chlorobiales</taxon>
        <taxon>Chlorobiaceae</taxon>
        <taxon>Prosthecochloris</taxon>
    </lineage>
</organism>
<dbReference type="eggNOG" id="COG2185">
    <property type="taxonomic scope" value="Bacteria"/>
</dbReference>
<accession>B4S783</accession>
<dbReference type="PROSITE" id="PS51332">
    <property type="entry name" value="B12_BINDING"/>
    <property type="match status" value="1"/>
</dbReference>
<evidence type="ECO:0000256" key="5">
    <source>
        <dbReference type="ARBA" id="ARBA00022723"/>
    </source>
</evidence>
<dbReference type="NCBIfam" id="NF006944">
    <property type="entry name" value="PRK09426.1"/>
    <property type="match status" value="1"/>
</dbReference>
<sequence length="1081" mass="118629">MFEEFSPVSKEQWKERLIQELKGSDYETIVWQTPDGFSQEPWYSPAETGNAGNRIPFSTTREGWSIAVEIDARNPLEANREAIRQLMNGAETIIFTLSPKDIPDTALLDTLLADIDLTAAKVSFRGIASPEKLLSSASSIADFIQNSGGLEDNTTYSLQLLKRCGELPQFRAFGLDSANSSMGELTPAKELAITLTGLERLLHDAASEQTTPRTIAAKTGVTLKAGRSFFLNIAKLRALRMLWPQILAEHGVDSDDQLEPHVTVRLDAAAPYRDDEHNALIILATQAVSTIIGGCDTMIIPPLACASDHSPDITGHLSVNIHHMLRHESMLGHVLDPAGGSAYIETLTAKLAEEAMKIYREALTTRAVIPSNTTSIESSEQNENQPSTLRCGQQEWLTPEGIAIRNCYRANDSDNSEQLGFAPGLPPFNAGPYCSMYTVRPWTIRQYAGFSTAEKSNEFYRQNLAAGQKGLSVAFDLPTHRGYDSDHPRVVGDVGKAGVAIDSVEDMKILFDGIPLDTMSVSMTMNGAVLPIMAFYIVAAEEQGVRPEQLSGTIQNDILKEFMVRNTYIYPPAPSMRIIADIFGYTSKMMPKFNSISISGYHMQEAGATADLELAYTLADGLEYIRTGLNAGLAIDDFAPRLSFFWGIGMNFFMEIAKLRAARMLWAKIVKRFNPKNPKSLMLRSHCQTSGWSLTEQDPFNNITRTCIEALAAVQGHTQSLHTNALDEAIALPSVFSARIARNTQLYLQEETDITRAIDPWGGSYYVESLTTELALKAWTIIEEIETMGGMVKAIEQGWPKMHIEKAATAKQARIDTGEDIIVGINRYTPQNQTELDTLEIDNTEVLHQQLAKLEKVKKERDQQKTDKAIEALRNAAKNGTGNLLELALDAARSRATLGEISSALEDAFGRYRSSVQLNANVYLAHMHDNTAFKQAQDLADTFARHEGRRPRILVAKIGQDGHDRGAKVIAAGFADIGFDVDISPLFQTPEEVVRQALDNDVHIIGVSSLAGGHKTLIPSVVKDLEKAGRRDIVVIAGGVIPHKDYEALYKAGIAKVFGPGTIIAEAACDILETMIAGLEA</sequence>
<dbReference type="PROSITE" id="PS00544">
    <property type="entry name" value="METMALONYL_COA_MUTASE"/>
    <property type="match status" value="1"/>
</dbReference>
<comment type="similarity">
    <text evidence="2">Belongs to the methylmalonyl-CoA mutase family.</text>
</comment>
<dbReference type="InterPro" id="IPR006098">
    <property type="entry name" value="MMCoA_mutase_a_cat"/>
</dbReference>
<keyword evidence="10" id="KW-1185">Reference proteome</keyword>
<name>B4S783_PROA2</name>
<dbReference type="NCBIfam" id="TIGR00640">
    <property type="entry name" value="acid_CoA_mut_C"/>
    <property type="match status" value="1"/>
</dbReference>
<evidence type="ECO:0000256" key="1">
    <source>
        <dbReference type="ARBA" id="ARBA00001922"/>
    </source>
</evidence>
<dbReference type="GO" id="GO:0046872">
    <property type="term" value="F:metal ion binding"/>
    <property type="evidence" value="ECO:0007669"/>
    <property type="project" value="UniProtKB-KW"/>
</dbReference>
<dbReference type="GO" id="GO:0031419">
    <property type="term" value="F:cobalamin binding"/>
    <property type="evidence" value="ECO:0007669"/>
    <property type="project" value="UniProtKB-KW"/>
</dbReference>
<comment type="cofactor">
    <cofactor evidence="1">
        <name>adenosylcob(III)alamin</name>
        <dbReference type="ChEBI" id="CHEBI:18408"/>
    </cofactor>
</comment>
<dbReference type="InterPro" id="IPR006159">
    <property type="entry name" value="Acid_CoA_mut_C"/>
</dbReference>
<dbReference type="InterPro" id="IPR036724">
    <property type="entry name" value="Cobalamin-bd_sf"/>
</dbReference>
<evidence type="ECO:0000259" key="8">
    <source>
        <dbReference type="PROSITE" id="PS51332"/>
    </source>
</evidence>
<dbReference type="Gene3D" id="3.20.20.240">
    <property type="entry name" value="Methylmalonyl-CoA mutase"/>
    <property type="match status" value="2"/>
</dbReference>
<dbReference type="CDD" id="cd03679">
    <property type="entry name" value="MM_CoA_mutase_alpha_like"/>
    <property type="match status" value="1"/>
</dbReference>
<dbReference type="InterPro" id="IPR006158">
    <property type="entry name" value="Cobalamin-bd"/>
</dbReference>
<dbReference type="AlphaFoldDB" id="B4S783"/>
<dbReference type="NCBIfam" id="TIGR00641">
    <property type="entry name" value="acid_CoA_mut_N"/>
    <property type="match status" value="1"/>
</dbReference>
<dbReference type="GO" id="GO:0004494">
    <property type="term" value="F:methylmalonyl-CoA mutase activity"/>
    <property type="evidence" value="ECO:0007669"/>
    <property type="project" value="UniProtKB-EC"/>
</dbReference>
<keyword evidence="4" id="KW-0846">Cobalamin</keyword>
<dbReference type="Pfam" id="PF02310">
    <property type="entry name" value="B12-binding"/>
    <property type="match status" value="1"/>
</dbReference>
<evidence type="ECO:0000256" key="6">
    <source>
        <dbReference type="ARBA" id="ARBA00023235"/>
    </source>
</evidence>
<evidence type="ECO:0000256" key="4">
    <source>
        <dbReference type="ARBA" id="ARBA00022628"/>
    </source>
</evidence>
<dbReference type="eggNOG" id="COG1884">
    <property type="taxonomic scope" value="Bacteria"/>
</dbReference>
<dbReference type="InterPro" id="IPR006099">
    <property type="entry name" value="MeMalonylCoA_mutase_a/b_cat"/>
</dbReference>
<keyword evidence="6 9" id="KW-0413">Isomerase</keyword>
<dbReference type="Proteomes" id="UP000002725">
    <property type="component" value="Chromosome"/>
</dbReference>
<dbReference type="PANTHER" id="PTHR48101">
    <property type="entry name" value="METHYLMALONYL-COA MUTASE, MITOCHONDRIAL-RELATED"/>
    <property type="match status" value="1"/>
</dbReference>
<evidence type="ECO:0000256" key="7">
    <source>
        <dbReference type="ARBA" id="ARBA00023285"/>
    </source>
</evidence>
<reference evidence="9" key="1">
    <citation type="submission" date="2008-06" db="EMBL/GenBank/DDBJ databases">
        <title>Complete sequence of chromosome of Prosthecochloris aestuarii DSM 271.</title>
        <authorList>
            <consortium name="US DOE Joint Genome Institute"/>
            <person name="Lucas S."/>
            <person name="Copeland A."/>
            <person name="Lapidus A."/>
            <person name="Glavina del Rio T."/>
            <person name="Dalin E."/>
            <person name="Tice H."/>
            <person name="Bruce D."/>
            <person name="Goodwin L."/>
            <person name="Pitluck S."/>
            <person name="Schmutz J."/>
            <person name="Larimer F."/>
            <person name="Land M."/>
            <person name="Hauser L."/>
            <person name="Kyrpides N."/>
            <person name="Anderson I."/>
            <person name="Liu Z."/>
            <person name="Li T."/>
            <person name="Zhao F."/>
            <person name="Overmann J."/>
            <person name="Bryant D.A."/>
            <person name="Richardson P."/>
        </authorList>
    </citation>
    <scope>NUCLEOTIDE SEQUENCE [LARGE SCALE GENOMIC DNA]</scope>
    <source>
        <strain evidence="9">DSM 271</strain>
    </source>
</reference>